<keyword evidence="2" id="KW-1185">Reference proteome</keyword>
<protein>
    <submittedName>
        <fullName evidence="1">Uncharacterized protein</fullName>
    </submittedName>
</protein>
<evidence type="ECO:0000313" key="1">
    <source>
        <dbReference type="EMBL" id="CAH2031195.1"/>
    </source>
</evidence>
<reference evidence="1 2" key="1">
    <citation type="submission" date="2022-03" db="EMBL/GenBank/DDBJ databases">
        <authorList>
            <person name="Koch H."/>
        </authorList>
    </citation>
    <scope>NUCLEOTIDE SEQUENCE [LARGE SCALE GENOMIC DNA]</scope>
    <source>
        <strain evidence="1 2">G1</strain>
    </source>
</reference>
<sequence length="154" mass="16627">MAVVALAAAAAVVADLAEGGIRRDGLGGKSDSADSLADIFNDMKVFTLADNVADALVVVVVPGGRDLDTVQEVGIAVDRDDHLTVVSDFKCDTQRHQLVGQVLYGFGKFGAVEVEKPVPALMYLLKNRYNHRFHTCFTSSTRLRSEQPRSQASY</sequence>
<accession>A0ABN8HEK5</accession>
<organism evidence="1 2">
    <name type="scientific">Trichlorobacter ammonificans</name>
    <dbReference type="NCBI Taxonomy" id="2916410"/>
    <lineage>
        <taxon>Bacteria</taxon>
        <taxon>Pseudomonadati</taxon>
        <taxon>Thermodesulfobacteriota</taxon>
        <taxon>Desulfuromonadia</taxon>
        <taxon>Geobacterales</taxon>
        <taxon>Geobacteraceae</taxon>
        <taxon>Trichlorobacter</taxon>
    </lineage>
</organism>
<dbReference type="Proteomes" id="UP001295463">
    <property type="component" value="Chromosome"/>
</dbReference>
<dbReference type="EMBL" id="OW150024">
    <property type="protein sequence ID" value="CAH2031195.1"/>
    <property type="molecule type" value="Genomic_DNA"/>
</dbReference>
<evidence type="ECO:0000313" key="2">
    <source>
        <dbReference type="Proteomes" id="UP001295463"/>
    </source>
</evidence>
<name>A0ABN8HEK5_9BACT</name>
<proteinExistence type="predicted"/>
<gene>
    <name evidence="1" type="ORF">GEAMG1_1365</name>
</gene>